<keyword evidence="2" id="KW-1185">Reference proteome</keyword>
<dbReference type="PANTHER" id="PTHR31749:SF3">
    <property type="entry name" value="KINETOCHORE-ASSOCIATED PROTEIN NSL1 HOMOLOG"/>
    <property type="match status" value="1"/>
</dbReference>
<dbReference type="AlphaFoldDB" id="A0ABD1J6J6"/>
<accession>A0ABD1J6J6</accession>
<dbReference type="Pfam" id="PF08641">
    <property type="entry name" value="Mis14"/>
    <property type="match status" value="1"/>
</dbReference>
<name>A0ABD1J6J6_9TELE</name>
<dbReference type="InterPro" id="IPR013950">
    <property type="entry name" value="Mis14/Nsl1"/>
</dbReference>
<dbReference type="EMBL" id="JBHFQA010000019">
    <property type="protein sequence ID" value="KAL2082798.1"/>
    <property type="molecule type" value="Genomic_DNA"/>
</dbReference>
<reference evidence="1 2" key="1">
    <citation type="submission" date="2024-09" db="EMBL/GenBank/DDBJ databases">
        <title>A chromosome-level genome assembly of Gray's grenadier anchovy, Coilia grayii.</title>
        <authorList>
            <person name="Fu Z."/>
        </authorList>
    </citation>
    <scope>NUCLEOTIDE SEQUENCE [LARGE SCALE GENOMIC DNA]</scope>
    <source>
        <strain evidence="1">G4</strain>
        <tissue evidence="1">Muscle</tissue>
    </source>
</reference>
<organism evidence="1 2">
    <name type="scientific">Coilia grayii</name>
    <name type="common">Gray's grenadier anchovy</name>
    <dbReference type="NCBI Taxonomy" id="363190"/>
    <lineage>
        <taxon>Eukaryota</taxon>
        <taxon>Metazoa</taxon>
        <taxon>Chordata</taxon>
        <taxon>Craniata</taxon>
        <taxon>Vertebrata</taxon>
        <taxon>Euteleostomi</taxon>
        <taxon>Actinopterygii</taxon>
        <taxon>Neopterygii</taxon>
        <taxon>Teleostei</taxon>
        <taxon>Clupei</taxon>
        <taxon>Clupeiformes</taxon>
        <taxon>Clupeoidei</taxon>
        <taxon>Engraulidae</taxon>
        <taxon>Coilinae</taxon>
        <taxon>Coilia</taxon>
    </lineage>
</organism>
<dbReference type="PANTHER" id="PTHR31749">
    <property type="entry name" value="KINETOCHORE-ASSOCIATED PROTEIN NSL1 HOMOLOG"/>
    <property type="match status" value="1"/>
</dbReference>
<comment type="caution">
    <text evidence="1">The sequence shown here is derived from an EMBL/GenBank/DDBJ whole genome shotgun (WGS) entry which is preliminary data.</text>
</comment>
<dbReference type="Proteomes" id="UP001591681">
    <property type="component" value="Unassembled WGS sequence"/>
</dbReference>
<proteinExistence type="predicted"/>
<gene>
    <name evidence="1" type="ORF">ACEWY4_022616</name>
</gene>
<sequence length="205" mass="23099">MALKLDTAELAANSDVVSNFEYRIKFKSRTIADYQLKKYNALLNNLLVGQNQIAENLKIDLIQELVSTFQSAVEGNAAVDGHSGEDVFSENVTMNDLLDDQIVDTTTKRRCYPTRIVPFVLRSLKAQRKLMGMYQHVIDMERIEPGTAQGGIMKNVLEEAPTRFKQKTVMMKSFQEVCVRAEGLHQMLSIQPSAKSLAIYRFGSC</sequence>
<protein>
    <submittedName>
        <fullName evidence="1">Uncharacterized protein</fullName>
    </submittedName>
</protein>
<evidence type="ECO:0000313" key="1">
    <source>
        <dbReference type="EMBL" id="KAL2082798.1"/>
    </source>
</evidence>
<evidence type="ECO:0000313" key="2">
    <source>
        <dbReference type="Proteomes" id="UP001591681"/>
    </source>
</evidence>